<gene>
    <name evidence="1" type="ordered locus">RC1_1508</name>
</gene>
<accession>B6IN15</accession>
<dbReference type="HOGENOM" id="CLU_2598477_0_0_5"/>
<reference evidence="1 2" key="1">
    <citation type="journal article" date="2010" name="BMC Genomics">
        <title>Metabolic flexibility revealed in the genome of the cyst-forming alpha-1 proteobacterium Rhodospirillum centenum.</title>
        <authorList>
            <person name="Lu Y.K."/>
            <person name="Marden J."/>
            <person name="Han M."/>
            <person name="Swingley W.D."/>
            <person name="Mastrian S.D."/>
            <person name="Chowdhury S.R."/>
            <person name="Hao J."/>
            <person name="Helmy T."/>
            <person name="Kim S."/>
            <person name="Kurdoglu A.A."/>
            <person name="Matthies H.J."/>
            <person name="Rollo D."/>
            <person name="Stothard P."/>
            <person name="Blankenship R.E."/>
            <person name="Bauer C.E."/>
            <person name="Touchman J.W."/>
        </authorList>
    </citation>
    <scope>NUCLEOTIDE SEQUENCE [LARGE SCALE GENOMIC DNA]</scope>
    <source>
        <strain evidence="2">ATCC 51521 / SW</strain>
    </source>
</reference>
<dbReference type="KEGG" id="rce:RC1_1508"/>
<evidence type="ECO:0000313" key="2">
    <source>
        <dbReference type="Proteomes" id="UP000001591"/>
    </source>
</evidence>
<sequence>MRGIAIESEVRHSCRVHARLLDAFIEMTREELDRHSPGFVEESLRELLETLRTERKLYGSLGAIMPVAHHPIENAA</sequence>
<dbReference type="eggNOG" id="ENOG502ZUJR">
    <property type="taxonomic scope" value="Bacteria"/>
</dbReference>
<organism evidence="1 2">
    <name type="scientific">Rhodospirillum centenum (strain ATCC 51521 / SW)</name>
    <dbReference type="NCBI Taxonomy" id="414684"/>
    <lineage>
        <taxon>Bacteria</taxon>
        <taxon>Pseudomonadati</taxon>
        <taxon>Pseudomonadota</taxon>
        <taxon>Alphaproteobacteria</taxon>
        <taxon>Rhodospirillales</taxon>
        <taxon>Rhodospirillaceae</taxon>
        <taxon>Rhodospirillum</taxon>
    </lineage>
</organism>
<dbReference type="EMBL" id="CP000613">
    <property type="protein sequence ID" value="ACI98912.1"/>
    <property type="molecule type" value="Genomic_DNA"/>
</dbReference>
<evidence type="ECO:0000313" key="1">
    <source>
        <dbReference type="EMBL" id="ACI98912.1"/>
    </source>
</evidence>
<keyword evidence="2" id="KW-1185">Reference proteome</keyword>
<proteinExistence type="predicted"/>
<dbReference type="AlphaFoldDB" id="B6IN15"/>
<protein>
    <submittedName>
        <fullName evidence="1">Uncharacterized protein</fullName>
    </submittedName>
</protein>
<dbReference type="RefSeq" id="WP_012566698.1">
    <property type="nucleotide sequence ID" value="NC_011420.2"/>
</dbReference>
<name>B6IN15_RHOCS</name>
<dbReference type="Proteomes" id="UP000001591">
    <property type="component" value="Chromosome"/>
</dbReference>
<dbReference type="OrthoDB" id="7307079at2"/>